<evidence type="ECO:0000313" key="1">
    <source>
        <dbReference type="EMBL" id="GCA66943.1"/>
    </source>
</evidence>
<gene>
    <name evidence="1" type="ORF">KGMB01110_13790</name>
</gene>
<organism evidence="1 2">
    <name type="scientific">Mediterraneibacter butyricigenes</name>
    <dbReference type="NCBI Taxonomy" id="2316025"/>
    <lineage>
        <taxon>Bacteria</taxon>
        <taxon>Bacillati</taxon>
        <taxon>Bacillota</taxon>
        <taxon>Clostridia</taxon>
        <taxon>Lachnospirales</taxon>
        <taxon>Lachnospiraceae</taxon>
        <taxon>Mediterraneibacter</taxon>
    </lineage>
</organism>
<evidence type="ECO:0000313" key="2">
    <source>
        <dbReference type="Proteomes" id="UP000265643"/>
    </source>
</evidence>
<dbReference type="AlphaFoldDB" id="A0A391PBA8"/>
<dbReference type="Proteomes" id="UP000265643">
    <property type="component" value="Unassembled WGS sequence"/>
</dbReference>
<comment type="caution">
    <text evidence="1">The sequence shown here is derived from an EMBL/GenBank/DDBJ whole genome shotgun (WGS) entry which is preliminary data.</text>
</comment>
<protein>
    <submittedName>
        <fullName evidence="1">Uncharacterized protein</fullName>
    </submittedName>
</protein>
<name>A0A391PBA8_9FIRM</name>
<keyword evidence="2" id="KW-1185">Reference proteome</keyword>
<reference evidence="2" key="1">
    <citation type="submission" date="2018-09" db="EMBL/GenBank/DDBJ databases">
        <title>Draft Genome Sequence of Mediterraneibacter sp. KCTC 15684.</title>
        <authorList>
            <person name="Kim J.S."/>
            <person name="Han K.I."/>
            <person name="Suh M.K."/>
            <person name="Lee K.C."/>
            <person name="Eom M.K."/>
            <person name="Lee J.H."/>
            <person name="Park S.H."/>
            <person name="Kang S.W."/>
            <person name="Park J.E."/>
            <person name="Oh B.S."/>
            <person name="Yu S.Y."/>
            <person name="Choi S.H."/>
            <person name="Lee D.H."/>
            <person name="Yoon H."/>
            <person name="Kim B."/>
            <person name="Yang S.J."/>
            <person name="Lee J.S."/>
        </authorList>
    </citation>
    <scope>NUCLEOTIDE SEQUENCE [LARGE SCALE GENOMIC DNA]</scope>
    <source>
        <strain evidence="2">KCTC 15684</strain>
    </source>
</reference>
<sequence>MRSKEKIAEEIVLIRYYNVLFYLFFKTGMDDFKRQCLIKKIDDGESMRMKQIQDWCHCHQIPFKTKFTYRKDFSFRVNLWNLYSYCRFKIERQ</sequence>
<dbReference type="EMBL" id="BHGK01000001">
    <property type="protein sequence ID" value="GCA66943.1"/>
    <property type="molecule type" value="Genomic_DNA"/>
</dbReference>
<accession>A0A391PBA8</accession>
<proteinExistence type="predicted"/>